<dbReference type="Gene3D" id="3.60.110.10">
    <property type="entry name" value="Carbon-nitrogen hydrolase"/>
    <property type="match status" value="2"/>
</dbReference>
<accession>A0A2H5Y505</accession>
<dbReference type="PROSITE" id="PS50263">
    <property type="entry name" value="CN_HYDROLASE"/>
    <property type="match status" value="2"/>
</dbReference>
<reference evidence="4" key="1">
    <citation type="submission" date="2017-09" db="EMBL/GenBank/DDBJ databases">
        <title>Metaegenomics of thermophilic ammonia-oxidizing enrichment culture.</title>
        <authorList>
            <person name="Kato S."/>
            <person name="Suzuki K."/>
        </authorList>
    </citation>
    <scope>NUCLEOTIDE SEQUENCE [LARGE SCALE GENOMIC DNA]</scope>
</reference>
<dbReference type="InterPro" id="IPR050345">
    <property type="entry name" value="Aliph_Amidase/BUP"/>
</dbReference>
<dbReference type="EC" id="3.5.1.77" evidence="3"/>
<dbReference type="PANTHER" id="PTHR43674:SF16">
    <property type="entry name" value="CARBON-NITROGEN FAMILY, PUTATIVE (AFU_ORTHOLOGUE AFUA_5G02350)-RELATED"/>
    <property type="match status" value="1"/>
</dbReference>
<sequence length="532" mass="57465">MTVIGIACVQLEARGLDDAEEALERALDRLEEAGRYRPEIILLPECTYPAYYLHSLDAYRRSRLRPAEDVLRLFGESARRHQAYIAVGLARPHPSGRLRNSVALIDPQGQVLGFHDKLFLWHFDREWFDPGSELPVFDLPFGRVGLMICADARMPEIPRALALRGARLILDATALVTSTGAPAARTNPQVLYMLPARAMENGVWIAVANKVGMEADSVLYCGRSGVIAPDGQYRAMGSPDREEIVFAEIDLEAAPGPRVRPAAPDPLLTASPEDLPVARKLQSSIPPEALYLRVGLLQMGSYPTATPWIQRVAALGETMIRQGASLLIVSGPPPGADPSILEALEALSARWSCGWIVPFPEEEDAGPAKIALYFLDRGRRIGRYPGDGREGSPVYAIGGGTVGVLRESEGWAPEIARSAMLRGAELLIWWVSAAGPDLHTLARARADENRVFVALAAPPGRAEGVASAIFDPLGQPLATGVPGAEHGIFVSLFRPLTRHKEMAPGSHVVFGRRPEAFHGLPGGWASRVVGGG</sequence>
<dbReference type="Pfam" id="PF00795">
    <property type="entry name" value="CN_hydrolase"/>
    <property type="match status" value="2"/>
</dbReference>
<dbReference type="InterPro" id="IPR036526">
    <property type="entry name" value="C-N_Hydrolase_sf"/>
</dbReference>
<dbReference type="SUPFAM" id="SSF56317">
    <property type="entry name" value="Carbon-nitrogen hydrolase"/>
    <property type="match status" value="2"/>
</dbReference>
<dbReference type="GO" id="GO:0047417">
    <property type="term" value="F:N-carbamoyl-D-amino acid hydrolase activity"/>
    <property type="evidence" value="ECO:0007669"/>
    <property type="project" value="UniProtKB-EC"/>
</dbReference>
<protein>
    <submittedName>
        <fullName evidence="3">N-carbamoyl-D-amino acid hydrolase</fullName>
        <ecNumber evidence="3">3.5.1.77</ecNumber>
    </submittedName>
</protein>
<keyword evidence="1 3" id="KW-0378">Hydrolase</keyword>
<gene>
    <name evidence="3" type="ORF">HRbin22_00722</name>
</gene>
<evidence type="ECO:0000313" key="4">
    <source>
        <dbReference type="Proteomes" id="UP000236642"/>
    </source>
</evidence>
<proteinExistence type="predicted"/>
<feature type="domain" description="CN hydrolase" evidence="2">
    <location>
        <begin position="4"/>
        <end position="251"/>
    </location>
</feature>
<dbReference type="CDD" id="cd07197">
    <property type="entry name" value="nitrilase"/>
    <property type="match status" value="2"/>
</dbReference>
<dbReference type="InterPro" id="IPR003010">
    <property type="entry name" value="C-N_Hydrolase"/>
</dbReference>
<feature type="domain" description="CN hydrolase" evidence="2">
    <location>
        <begin position="292"/>
        <end position="495"/>
    </location>
</feature>
<comment type="caution">
    <text evidence="3">The sequence shown here is derived from an EMBL/GenBank/DDBJ whole genome shotgun (WGS) entry which is preliminary data.</text>
</comment>
<dbReference type="EMBL" id="BEHY01000010">
    <property type="protein sequence ID" value="GBD08482.1"/>
    <property type="molecule type" value="Genomic_DNA"/>
</dbReference>
<dbReference type="Proteomes" id="UP000236642">
    <property type="component" value="Unassembled WGS sequence"/>
</dbReference>
<dbReference type="AlphaFoldDB" id="A0A2H5Y505"/>
<evidence type="ECO:0000256" key="1">
    <source>
        <dbReference type="ARBA" id="ARBA00022801"/>
    </source>
</evidence>
<organism evidence="3 4">
    <name type="scientific">Candidatus Thermoflexus japonica</name>
    <dbReference type="NCBI Taxonomy" id="2035417"/>
    <lineage>
        <taxon>Bacteria</taxon>
        <taxon>Bacillati</taxon>
        <taxon>Chloroflexota</taxon>
        <taxon>Thermoflexia</taxon>
        <taxon>Thermoflexales</taxon>
        <taxon>Thermoflexaceae</taxon>
        <taxon>Thermoflexus</taxon>
    </lineage>
</organism>
<dbReference type="PANTHER" id="PTHR43674">
    <property type="entry name" value="NITRILASE C965.09-RELATED"/>
    <property type="match status" value="1"/>
</dbReference>
<name>A0A2H5Y505_9CHLR</name>
<evidence type="ECO:0000259" key="2">
    <source>
        <dbReference type="PROSITE" id="PS50263"/>
    </source>
</evidence>
<evidence type="ECO:0000313" key="3">
    <source>
        <dbReference type="EMBL" id="GBD08482.1"/>
    </source>
</evidence>